<evidence type="ECO:0000313" key="4">
    <source>
        <dbReference type="Proteomes" id="UP000294911"/>
    </source>
</evidence>
<dbReference type="RefSeq" id="WP_132875181.1">
    <property type="nucleotide sequence ID" value="NZ_SLXQ01000001.1"/>
</dbReference>
<proteinExistence type="predicted"/>
<evidence type="ECO:0000259" key="2">
    <source>
        <dbReference type="Pfam" id="PF13399"/>
    </source>
</evidence>
<dbReference type="Pfam" id="PF13399">
    <property type="entry name" value="LytR_C"/>
    <property type="match status" value="1"/>
</dbReference>
<comment type="caution">
    <text evidence="3">The sequence shown here is derived from an EMBL/GenBank/DDBJ whole genome shotgun (WGS) entry which is preliminary data.</text>
</comment>
<dbReference type="EMBL" id="SLXQ01000001">
    <property type="protein sequence ID" value="TCP56604.1"/>
    <property type="molecule type" value="Genomic_DNA"/>
</dbReference>
<dbReference type="Proteomes" id="UP000294911">
    <property type="component" value="Unassembled WGS sequence"/>
</dbReference>
<keyword evidence="4" id="KW-1185">Reference proteome</keyword>
<dbReference type="OrthoDB" id="4427486at2"/>
<feature type="compositionally biased region" description="Low complexity" evidence="1">
    <location>
        <begin position="43"/>
        <end position="60"/>
    </location>
</feature>
<feature type="compositionally biased region" description="Low complexity" evidence="1">
    <location>
        <begin position="69"/>
        <end position="87"/>
    </location>
</feature>
<sequence>MTDPSALSRPARAAGLVLLGIAGLALVIGGVTALTSGDDSEDAAAPTNQPPAATAPPSATESDGPKPTAPSENESARPSPSESRPNGQGNGGNGGQDDGDESDGSAADQQAGNGGDGQRAHSDVPLRVYNNSTIRGLADNAASDFRGAGWNVTQVGNYGSGTIPESTAYFRPGTSEEAAAKQLAFNFGLRAEPRFDGIKDSGSGVIVIVTSNYEGEK</sequence>
<dbReference type="InterPro" id="IPR027381">
    <property type="entry name" value="LytR/CpsA/Psr_C"/>
</dbReference>
<accession>A0A4R2R3Z4</accession>
<evidence type="ECO:0000256" key="1">
    <source>
        <dbReference type="SAM" id="MobiDB-lite"/>
    </source>
</evidence>
<dbReference type="AlphaFoldDB" id="A0A4R2R3Z4"/>
<feature type="region of interest" description="Disordered" evidence="1">
    <location>
        <begin position="34"/>
        <end position="123"/>
    </location>
</feature>
<evidence type="ECO:0000313" key="3">
    <source>
        <dbReference type="EMBL" id="TCP56604.1"/>
    </source>
</evidence>
<protein>
    <submittedName>
        <fullName evidence="3">LytR cell envelope-related transcriptional attenuator</fullName>
    </submittedName>
</protein>
<feature type="domain" description="LytR/CpsA/Psr regulator C-terminal" evidence="2">
    <location>
        <begin position="123"/>
        <end position="213"/>
    </location>
</feature>
<gene>
    <name evidence="3" type="ORF">EV191_101547</name>
</gene>
<organism evidence="3 4">
    <name type="scientific">Tamaricihabitans halophyticus</name>
    <dbReference type="NCBI Taxonomy" id="1262583"/>
    <lineage>
        <taxon>Bacteria</taxon>
        <taxon>Bacillati</taxon>
        <taxon>Actinomycetota</taxon>
        <taxon>Actinomycetes</taxon>
        <taxon>Pseudonocardiales</taxon>
        <taxon>Pseudonocardiaceae</taxon>
        <taxon>Tamaricihabitans</taxon>
    </lineage>
</organism>
<dbReference type="Gene3D" id="3.30.70.2390">
    <property type="match status" value="1"/>
</dbReference>
<reference evidence="3 4" key="1">
    <citation type="submission" date="2019-03" db="EMBL/GenBank/DDBJ databases">
        <title>Genomic Encyclopedia of Type Strains, Phase IV (KMG-IV): sequencing the most valuable type-strain genomes for metagenomic binning, comparative biology and taxonomic classification.</title>
        <authorList>
            <person name="Goeker M."/>
        </authorList>
    </citation>
    <scope>NUCLEOTIDE SEQUENCE [LARGE SCALE GENOMIC DNA]</scope>
    <source>
        <strain evidence="3 4">DSM 45765</strain>
    </source>
</reference>
<name>A0A4R2R3Z4_9PSEU</name>